<dbReference type="PIRSF" id="PIRSF000124">
    <property type="entry name" value="UDPglc_GDPman_dh"/>
    <property type="match status" value="1"/>
</dbReference>
<dbReference type="PIRSF" id="PIRSF500134">
    <property type="entry name" value="UDPglc_DH_bac"/>
    <property type="match status" value="1"/>
</dbReference>
<evidence type="ECO:0000256" key="4">
    <source>
        <dbReference type="ARBA" id="ARBA00023002"/>
    </source>
</evidence>
<dbReference type="SUPFAM" id="SSF52413">
    <property type="entry name" value="UDP-glucose/GDP-mannose dehydrogenase C-terminal domain"/>
    <property type="match status" value="1"/>
</dbReference>
<dbReference type="InterPro" id="IPR014026">
    <property type="entry name" value="UDP-Glc/GDP-Man_DH_dimer"/>
</dbReference>
<dbReference type="GO" id="GO:0006065">
    <property type="term" value="P:UDP-glucuronate biosynthetic process"/>
    <property type="evidence" value="ECO:0007669"/>
    <property type="project" value="UniProtKB-UniPathway"/>
</dbReference>
<feature type="binding site" evidence="10">
    <location>
        <position position="271"/>
    </location>
    <ligand>
        <name>NAD(+)</name>
        <dbReference type="ChEBI" id="CHEBI:57540"/>
    </ligand>
</feature>
<evidence type="ECO:0000256" key="9">
    <source>
        <dbReference type="PIRSR" id="PIRSR500134-2"/>
    </source>
</evidence>
<feature type="binding site" evidence="9">
    <location>
        <position position="265"/>
    </location>
    <ligand>
        <name>substrate</name>
    </ligand>
</feature>
<feature type="active site" description="Nucleophile" evidence="8">
    <location>
        <position position="268"/>
    </location>
</feature>
<dbReference type="NCBIfam" id="TIGR03026">
    <property type="entry name" value="NDP-sugDHase"/>
    <property type="match status" value="1"/>
</dbReference>
<gene>
    <name evidence="12" type="ORF">COZ71_04680</name>
</gene>
<feature type="binding site" evidence="10">
    <location>
        <position position="35"/>
    </location>
    <ligand>
        <name>NAD(+)</name>
        <dbReference type="ChEBI" id="CHEBI:57540"/>
    </ligand>
</feature>
<evidence type="ECO:0000256" key="8">
    <source>
        <dbReference type="PIRSR" id="PIRSR500134-1"/>
    </source>
</evidence>
<sequence>MKISVFGLGYVGCVSAACLAKDRHEVIGVDVDEYKVGIINEGKSTIVEETIGEILKETVENGMLRATTNVAEGILNSEVSLVCVGTPSNENGSLDLRYIRKVAEDIGMALRKKPSYHVIVMRSTMLPGSMEEVVIPILEQSSNKKAGQDFGICINPEFLREGTSVFDYYHPPKILIGEFDERAGDVVEEIYKNITAPVVRTTIKVAEVIKYASNTFHALKVCFANEIGNICKKKGIDSHEVMKIFCMDTKLNLSPYYLKPGFAYGGSCLPKDLRALLYEARNNDVEVPVLSAIERSNKLQIERGINSILGLKKQNIGILGLSFKGGTDDLRESPMVILVEALLGKGFCIKIYDKNVNMAKIFGANKKYIEKEIPHISSLMSNSINEVIEHADVLVIGNKMDEIKEVSNLIKKDTVVIDLVRINRNEVADKKYMGICW</sequence>
<evidence type="ECO:0000256" key="7">
    <source>
        <dbReference type="PIRNR" id="PIRNR000124"/>
    </source>
</evidence>
<dbReference type="Pfam" id="PF03721">
    <property type="entry name" value="UDPG_MGDP_dh_N"/>
    <property type="match status" value="1"/>
</dbReference>
<keyword evidence="4 7" id="KW-0560">Oxidoreductase</keyword>
<evidence type="ECO:0000313" key="13">
    <source>
        <dbReference type="Proteomes" id="UP000229297"/>
    </source>
</evidence>
<dbReference type="PROSITE" id="PS51257">
    <property type="entry name" value="PROKAR_LIPOPROTEIN"/>
    <property type="match status" value="1"/>
</dbReference>
<dbReference type="Proteomes" id="UP000229297">
    <property type="component" value="Unassembled WGS sequence"/>
</dbReference>
<feature type="binding site" evidence="9">
    <location>
        <position position="210"/>
    </location>
    <ligand>
        <name>substrate</name>
    </ligand>
</feature>
<accession>A0A2M7JCN2</accession>
<dbReference type="InterPro" id="IPR008927">
    <property type="entry name" value="6-PGluconate_DH-like_C_sf"/>
</dbReference>
<evidence type="ECO:0000256" key="6">
    <source>
        <dbReference type="ARBA" id="ARBA00047473"/>
    </source>
</evidence>
<dbReference type="Gene3D" id="1.20.5.170">
    <property type="match status" value="1"/>
</dbReference>
<dbReference type="SUPFAM" id="SSF51735">
    <property type="entry name" value="NAD(P)-binding Rossmann-fold domains"/>
    <property type="match status" value="1"/>
</dbReference>
<feature type="binding site" evidence="9">
    <location>
        <begin position="158"/>
        <end position="161"/>
    </location>
    <ligand>
        <name>substrate</name>
    </ligand>
</feature>
<feature type="binding site" evidence="10">
    <location>
        <position position="30"/>
    </location>
    <ligand>
        <name>NAD(+)</name>
        <dbReference type="ChEBI" id="CHEBI:57540"/>
    </ligand>
</feature>
<evidence type="ECO:0000313" key="12">
    <source>
        <dbReference type="EMBL" id="PIX17175.1"/>
    </source>
</evidence>
<comment type="caution">
    <text evidence="12">The sequence shown here is derived from an EMBL/GenBank/DDBJ whole genome shotgun (WGS) entry which is preliminary data.</text>
</comment>
<organism evidence="12 13">
    <name type="scientific">Candidatus Desantisbacteria bacterium CG_4_8_14_3_um_filter_40_12</name>
    <dbReference type="NCBI Taxonomy" id="1974545"/>
    <lineage>
        <taxon>Bacteria</taxon>
        <taxon>Candidatus Desantisiibacteriota</taxon>
    </lineage>
</organism>
<dbReference type="AlphaFoldDB" id="A0A2M7JCN2"/>
<dbReference type="Gene3D" id="3.40.50.720">
    <property type="entry name" value="NAD(P)-binding Rossmann-like Domain"/>
    <property type="match status" value="2"/>
</dbReference>
<dbReference type="Pfam" id="PF03720">
    <property type="entry name" value="UDPG_MGDP_dh_C"/>
    <property type="match status" value="1"/>
</dbReference>
<dbReference type="InterPro" id="IPR036291">
    <property type="entry name" value="NAD(P)-bd_dom_sf"/>
</dbReference>
<dbReference type="SMART" id="SM00984">
    <property type="entry name" value="UDPG_MGDP_dh_C"/>
    <property type="match status" value="1"/>
</dbReference>
<name>A0A2M7JCN2_9BACT</name>
<dbReference type="GO" id="GO:0051287">
    <property type="term" value="F:NAD binding"/>
    <property type="evidence" value="ECO:0007669"/>
    <property type="project" value="InterPro"/>
</dbReference>
<feature type="binding site" evidence="9">
    <location>
        <position position="324"/>
    </location>
    <ligand>
        <name>substrate</name>
    </ligand>
</feature>
<evidence type="ECO:0000256" key="3">
    <source>
        <dbReference type="ARBA" id="ARBA00012954"/>
    </source>
</evidence>
<dbReference type="GO" id="GO:0000271">
    <property type="term" value="P:polysaccharide biosynthetic process"/>
    <property type="evidence" value="ECO:0007669"/>
    <property type="project" value="InterPro"/>
</dbReference>
<evidence type="ECO:0000256" key="2">
    <source>
        <dbReference type="ARBA" id="ARBA00006601"/>
    </source>
</evidence>
<dbReference type="EC" id="1.1.1.22" evidence="3 7"/>
<dbReference type="PANTHER" id="PTHR43750:SF1">
    <property type="entry name" value="GDP-MANNOSE 6-DEHYDROGENASE"/>
    <property type="match status" value="1"/>
</dbReference>
<comment type="pathway">
    <text evidence="1">Nucleotide-sugar biosynthesis; UDP-alpha-D-glucuronate biosynthesis; UDP-alpha-D-glucuronate from UDP-alpha-D-glucose: step 1/1.</text>
</comment>
<feature type="binding site" evidence="10">
    <location>
        <position position="331"/>
    </location>
    <ligand>
        <name>NAD(+)</name>
        <dbReference type="ChEBI" id="CHEBI:57540"/>
    </ligand>
</feature>
<feature type="binding site" evidence="9">
    <location>
        <begin position="257"/>
        <end position="261"/>
    </location>
    <ligand>
        <name>substrate</name>
    </ligand>
</feature>
<dbReference type="InterPro" id="IPR001732">
    <property type="entry name" value="UDP-Glc/GDP-Man_DH_N"/>
</dbReference>
<proteinExistence type="inferred from homology"/>
<dbReference type="InterPro" id="IPR014027">
    <property type="entry name" value="UDP-Glc/GDP-Man_DH_C"/>
</dbReference>
<dbReference type="Pfam" id="PF00984">
    <property type="entry name" value="UDPG_MGDP_dh"/>
    <property type="match status" value="1"/>
</dbReference>
<feature type="binding site" evidence="10">
    <location>
        <position position="86"/>
    </location>
    <ligand>
        <name>NAD(+)</name>
        <dbReference type="ChEBI" id="CHEBI:57540"/>
    </ligand>
</feature>
<reference evidence="13" key="1">
    <citation type="submission" date="2017-09" db="EMBL/GenBank/DDBJ databases">
        <title>Depth-based differentiation of microbial function through sediment-hosted aquifers and enrichment of novel symbionts in the deep terrestrial subsurface.</title>
        <authorList>
            <person name="Probst A.J."/>
            <person name="Ladd B."/>
            <person name="Jarett J.K."/>
            <person name="Geller-Mcgrath D.E."/>
            <person name="Sieber C.M.K."/>
            <person name="Emerson J.B."/>
            <person name="Anantharaman K."/>
            <person name="Thomas B.C."/>
            <person name="Malmstrom R."/>
            <person name="Stieglmeier M."/>
            <person name="Klingl A."/>
            <person name="Woyke T."/>
            <person name="Ryan C.M."/>
            <person name="Banfield J.F."/>
        </authorList>
    </citation>
    <scope>NUCLEOTIDE SEQUENCE [LARGE SCALE GENOMIC DNA]</scope>
</reference>
<dbReference type="InterPro" id="IPR036220">
    <property type="entry name" value="UDP-Glc/GDP-Man_DH_C_sf"/>
</dbReference>
<dbReference type="InterPro" id="IPR028357">
    <property type="entry name" value="UDPglc_DH_bac"/>
</dbReference>
<dbReference type="GO" id="GO:0003979">
    <property type="term" value="F:UDP-glucose 6-dehydrogenase activity"/>
    <property type="evidence" value="ECO:0007669"/>
    <property type="project" value="UniProtKB-EC"/>
</dbReference>
<dbReference type="InterPro" id="IPR017476">
    <property type="entry name" value="UDP-Glc/GDP-Man"/>
</dbReference>
<dbReference type="PANTHER" id="PTHR43750">
    <property type="entry name" value="UDP-GLUCOSE 6-DEHYDROGENASE TUAD"/>
    <property type="match status" value="1"/>
</dbReference>
<comment type="catalytic activity">
    <reaction evidence="6 7">
        <text>UDP-alpha-D-glucose + 2 NAD(+) + H2O = UDP-alpha-D-glucuronate + 2 NADH + 3 H(+)</text>
        <dbReference type="Rhea" id="RHEA:23596"/>
        <dbReference type="ChEBI" id="CHEBI:15377"/>
        <dbReference type="ChEBI" id="CHEBI:15378"/>
        <dbReference type="ChEBI" id="CHEBI:57540"/>
        <dbReference type="ChEBI" id="CHEBI:57945"/>
        <dbReference type="ChEBI" id="CHEBI:58052"/>
        <dbReference type="ChEBI" id="CHEBI:58885"/>
        <dbReference type="EC" id="1.1.1.22"/>
    </reaction>
</comment>
<evidence type="ECO:0000256" key="10">
    <source>
        <dbReference type="PIRSR" id="PIRSR500134-3"/>
    </source>
</evidence>
<keyword evidence="5 7" id="KW-0520">NAD</keyword>
<dbReference type="EMBL" id="PFIC01000124">
    <property type="protein sequence ID" value="PIX17175.1"/>
    <property type="molecule type" value="Genomic_DNA"/>
</dbReference>
<dbReference type="UniPathway" id="UPA00038">
    <property type="reaction ID" value="UER00491"/>
</dbReference>
<dbReference type="SUPFAM" id="SSF48179">
    <property type="entry name" value="6-phosphogluconate dehydrogenase C-terminal domain-like"/>
    <property type="match status" value="1"/>
</dbReference>
<comment type="similarity">
    <text evidence="2 7">Belongs to the UDP-glucose/GDP-mannose dehydrogenase family.</text>
</comment>
<evidence type="ECO:0000256" key="1">
    <source>
        <dbReference type="ARBA" id="ARBA00004701"/>
    </source>
</evidence>
<feature type="binding site" evidence="10">
    <location>
        <position position="124"/>
    </location>
    <ligand>
        <name>NAD(+)</name>
        <dbReference type="ChEBI" id="CHEBI:57540"/>
    </ligand>
</feature>
<feature type="binding site" evidence="10">
    <location>
        <position position="161"/>
    </location>
    <ligand>
        <name>NAD(+)</name>
        <dbReference type="ChEBI" id="CHEBI:57540"/>
    </ligand>
</feature>
<feature type="domain" description="UDP-glucose/GDP-mannose dehydrogenase C-terminal" evidence="11">
    <location>
        <begin position="317"/>
        <end position="424"/>
    </location>
</feature>
<evidence type="ECO:0000259" key="11">
    <source>
        <dbReference type="SMART" id="SM00984"/>
    </source>
</evidence>
<protein>
    <recommendedName>
        <fullName evidence="3 7">UDP-glucose 6-dehydrogenase</fullName>
        <ecNumber evidence="3 7">1.1.1.22</ecNumber>
    </recommendedName>
</protein>
<evidence type="ECO:0000256" key="5">
    <source>
        <dbReference type="ARBA" id="ARBA00023027"/>
    </source>
</evidence>